<name>A0A1B7MHV9_9AGAM</name>
<evidence type="ECO:0000313" key="2">
    <source>
        <dbReference type="Proteomes" id="UP000092154"/>
    </source>
</evidence>
<reference evidence="1 2" key="1">
    <citation type="submission" date="2016-06" db="EMBL/GenBank/DDBJ databases">
        <title>Comparative genomics of the ectomycorrhizal sister species Rhizopogon vinicolor and Rhizopogon vesiculosus (Basidiomycota: Boletales) reveals a divergence of the mating type B locus.</title>
        <authorList>
            <consortium name="DOE Joint Genome Institute"/>
            <person name="Mujic A.B."/>
            <person name="Kuo A."/>
            <person name="Tritt A."/>
            <person name="Lipzen A."/>
            <person name="Chen C."/>
            <person name="Johnson J."/>
            <person name="Sharma A."/>
            <person name="Barry K."/>
            <person name="Grigoriev I.V."/>
            <person name="Spatafora J.W."/>
        </authorList>
    </citation>
    <scope>NUCLEOTIDE SEQUENCE [LARGE SCALE GENOMIC DNA]</scope>
    <source>
        <strain evidence="1 2">AM-OR11-026</strain>
    </source>
</reference>
<protein>
    <recommendedName>
        <fullName evidence="3">Integrase catalytic domain-containing protein</fullName>
    </recommendedName>
</protein>
<evidence type="ECO:0008006" key="3">
    <source>
        <dbReference type="Google" id="ProtNLM"/>
    </source>
</evidence>
<gene>
    <name evidence="1" type="ORF">K503DRAFT_668769</name>
</gene>
<evidence type="ECO:0000313" key="1">
    <source>
        <dbReference type="EMBL" id="OAX32186.1"/>
    </source>
</evidence>
<dbReference type="OrthoDB" id="7691805at2759"/>
<accession>A0A1B7MHV9</accession>
<organism evidence="1 2">
    <name type="scientific">Rhizopogon vinicolor AM-OR11-026</name>
    <dbReference type="NCBI Taxonomy" id="1314800"/>
    <lineage>
        <taxon>Eukaryota</taxon>
        <taxon>Fungi</taxon>
        <taxon>Dikarya</taxon>
        <taxon>Basidiomycota</taxon>
        <taxon>Agaricomycotina</taxon>
        <taxon>Agaricomycetes</taxon>
        <taxon>Agaricomycetidae</taxon>
        <taxon>Boletales</taxon>
        <taxon>Suillineae</taxon>
        <taxon>Rhizopogonaceae</taxon>
        <taxon>Rhizopogon</taxon>
    </lineage>
</organism>
<dbReference type="AlphaFoldDB" id="A0A1B7MHV9"/>
<dbReference type="InParanoid" id="A0A1B7MHV9"/>
<dbReference type="EMBL" id="KV449087">
    <property type="protein sequence ID" value="OAX32186.1"/>
    <property type="molecule type" value="Genomic_DNA"/>
</dbReference>
<proteinExistence type="predicted"/>
<keyword evidence="2" id="KW-1185">Reference proteome</keyword>
<sequence length="56" mass="6512">METASRSGHRYFITFIDACSHHVVVRLLKTKDEALGLTKSYFERVEAETSERANYF</sequence>
<feature type="non-terminal residue" evidence="1">
    <location>
        <position position="56"/>
    </location>
</feature>
<dbReference type="Proteomes" id="UP000092154">
    <property type="component" value="Unassembled WGS sequence"/>
</dbReference>